<dbReference type="InterPro" id="IPR013766">
    <property type="entry name" value="Thioredoxin_domain"/>
</dbReference>
<accession>A0A511RJ44</accession>
<dbReference type="Proteomes" id="UP000321827">
    <property type="component" value="Unassembled WGS sequence"/>
</dbReference>
<dbReference type="GO" id="GO:0016209">
    <property type="term" value="F:antioxidant activity"/>
    <property type="evidence" value="ECO:0007669"/>
    <property type="project" value="InterPro"/>
</dbReference>
<dbReference type="InterPro" id="IPR047262">
    <property type="entry name" value="PRX-like1"/>
</dbReference>
<dbReference type="Gene3D" id="3.40.30.10">
    <property type="entry name" value="Glutaredoxin"/>
    <property type="match status" value="1"/>
</dbReference>
<evidence type="ECO:0000313" key="4">
    <source>
        <dbReference type="Proteomes" id="UP000321827"/>
    </source>
</evidence>
<reference evidence="3 4" key="1">
    <citation type="submission" date="2019-07" db="EMBL/GenBank/DDBJ databases">
        <title>Whole genome shotgun sequence of Oceanithermus desulfurans NBRC 100063.</title>
        <authorList>
            <person name="Hosoyama A."/>
            <person name="Uohara A."/>
            <person name="Ohji S."/>
            <person name="Ichikawa N."/>
        </authorList>
    </citation>
    <scope>NUCLEOTIDE SEQUENCE [LARGE SCALE GENOMIC DNA]</scope>
    <source>
        <strain evidence="3 4">NBRC 100063</strain>
    </source>
</reference>
<dbReference type="SUPFAM" id="SSF52833">
    <property type="entry name" value="Thioredoxin-like"/>
    <property type="match status" value="1"/>
</dbReference>
<evidence type="ECO:0000256" key="1">
    <source>
        <dbReference type="SAM" id="MobiDB-lite"/>
    </source>
</evidence>
<feature type="region of interest" description="Disordered" evidence="1">
    <location>
        <begin position="166"/>
        <end position="191"/>
    </location>
</feature>
<evidence type="ECO:0000313" key="3">
    <source>
        <dbReference type="EMBL" id="GEM89665.1"/>
    </source>
</evidence>
<organism evidence="3 4">
    <name type="scientific">Oceanithermus desulfurans NBRC 100063</name>
    <dbReference type="NCBI Taxonomy" id="1227550"/>
    <lineage>
        <taxon>Bacteria</taxon>
        <taxon>Thermotogati</taxon>
        <taxon>Deinococcota</taxon>
        <taxon>Deinococci</taxon>
        <taxon>Thermales</taxon>
        <taxon>Thermaceae</taxon>
        <taxon>Oceanithermus</taxon>
    </lineage>
</organism>
<dbReference type="EMBL" id="BJXN01000006">
    <property type="protein sequence ID" value="GEM89665.1"/>
    <property type="molecule type" value="Genomic_DNA"/>
</dbReference>
<proteinExistence type="predicted"/>
<gene>
    <name evidence="3" type="ORF">ODE01S_10990</name>
</gene>
<dbReference type="PANTHER" id="PTHR43640:SF1">
    <property type="entry name" value="THIOREDOXIN-DEPENDENT PEROXIREDOXIN"/>
    <property type="match status" value="1"/>
</dbReference>
<dbReference type="InterPro" id="IPR000866">
    <property type="entry name" value="AhpC/TSA"/>
</dbReference>
<dbReference type="InterPro" id="IPR036249">
    <property type="entry name" value="Thioredoxin-like_sf"/>
</dbReference>
<dbReference type="OrthoDB" id="9809746at2"/>
<dbReference type="Pfam" id="PF00578">
    <property type="entry name" value="AhpC-TSA"/>
    <property type="match status" value="1"/>
</dbReference>
<comment type="caution">
    <text evidence="3">The sequence shown here is derived from an EMBL/GenBank/DDBJ whole genome shotgun (WGS) entry which is preliminary data.</text>
</comment>
<evidence type="ECO:0000259" key="2">
    <source>
        <dbReference type="PROSITE" id="PS51352"/>
    </source>
</evidence>
<sequence>MAVMESQMVPLGSPAPGFDLPDVVSGRNVSLHDFTGRPLLVVFMSNHCPYARHIERKLAEVANAYAGRGVATVWISSNDVENYPADAPEKLAEQARRVGARFPYLYDASQEVAKAYKAVCTPDLFLYDAEHKLFYRGRFDATRPEKGTPGGEDLILALDALLAGQDPPEPQHPSMGCNIKWKPGNEPDYFG</sequence>
<protein>
    <submittedName>
        <fullName evidence="3">Thioredoxin family protein</fullName>
    </submittedName>
</protein>
<dbReference type="PANTHER" id="PTHR43640">
    <property type="entry name" value="OS07G0260300 PROTEIN"/>
    <property type="match status" value="1"/>
</dbReference>
<dbReference type="PROSITE" id="PS51352">
    <property type="entry name" value="THIOREDOXIN_2"/>
    <property type="match status" value="1"/>
</dbReference>
<dbReference type="RefSeq" id="WP_147146688.1">
    <property type="nucleotide sequence ID" value="NZ_BJXN01000006.1"/>
</dbReference>
<feature type="domain" description="Thioredoxin" evidence="2">
    <location>
        <begin position="9"/>
        <end position="163"/>
    </location>
</feature>
<dbReference type="GO" id="GO:0016491">
    <property type="term" value="F:oxidoreductase activity"/>
    <property type="evidence" value="ECO:0007669"/>
    <property type="project" value="InterPro"/>
</dbReference>
<dbReference type="CDD" id="cd02969">
    <property type="entry name" value="PRX_like1"/>
    <property type="match status" value="1"/>
</dbReference>
<name>A0A511RJ44_9DEIN</name>
<dbReference type="AlphaFoldDB" id="A0A511RJ44"/>